<evidence type="ECO:0000256" key="9">
    <source>
        <dbReference type="ARBA" id="ARBA00023065"/>
    </source>
</evidence>
<evidence type="ECO:0000256" key="11">
    <source>
        <dbReference type="ARBA" id="ARBA00023136"/>
    </source>
</evidence>
<keyword evidence="6" id="KW-0547">Nucleotide-binding</keyword>
<evidence type="ECO:0000256" key="14">
    <source>
        <dbReference type="ARBA" id="ARBA00044143"/>
    </source>
</evidence>
<dbReference type="InterPro" id="IPR013563">
    <property type="entry name" value="Oligopep_ABC_C"/>
</dbReference>
<dbReference type="InterPro" id="IPR003439">
    <property type="entry name" value="ABC_transporter-like_ATP-bd"/>
</dbReference>
<evidence type="ECO:0000256" key="16">
    <source>
        <dbReference type="SAM" id="MobiDB-lite"/>
    </source>
</evidence>
<dbReference type="Pfam" id="PF00005">
    <property type="entry name" value="ABC_tran"/>
    <property type="match status" value="2"/>
</dbReference>
<keyword evidence="9" id="KW-0406">Ion transport</keyword>
<keyword evidence="19" id="KW-1185">Reference proteome</keyword>
<dbReference type="Proteomes" id="UP000798951">
    <property type="component" value="Unassembled WGS sequence"/>
</dbReference>
<sequence length="378" mass="39597">MTDKLDADSRETTQRPSDSGPGADGRATRGCAERMRQGLRIDSLTVRIPVRRGAVVHAVSEVSLDVAPGTVTALVGESGCGKSVVASAVMGTLPPEAVVGGAVRLGLGDRGIDVVRHLGSAEPDSVEEPSQRGARRGRSSVEPGAPGLTRRRRIGLPGGRPARGHLVEPYRGRHIALIPQSASTHFTPVRTIGSQLAETIAALGTSHTPADLSRRAGLDPSALDLYPHQLSGGMAQRTAVAAALAGDPAVIVADEPTAGLDRDHTDRIGALLRACADAGAAVLLITHDLSHLRRTGIADTVAVMYASRLMEVGPAAEVFADPWHDYTRDLLAALPENGLHPLPHPPRELTNLSDSCPYAGGPTTLVPVEQRLIRRARS</sequence>
<feature type="region of interest" description="Disordered" evidence="16">
    <location>
        <begin position="120"/>
        <end position="165"/>
    </location>
</feature>
<comment type="caution">
    <text evidence="18">The sequence shown here is derived from an EMBL/GenBank/DDBJ whole genome shotgun (WGS) entry which is preliminary data.</text>
</comment>
<evidence type="ECO:0000259" key="17">
    <source>
        <dbReference type="PROSITE" id="PS50893"/>
    </source>
</evidence>
<keyword evidence="11" id="KW-0472">Membrane</keyword>
<evidence type="ECO:0000256" key="7">
    <source>
        <dbReference type="ARBA" id="ARBA00022840"/>
    </source>
</evidence>
<dbReference type="Pfam" id="PF08352">
    <property type="entry name" value="oligo_HPY"/>
    <property type="match status" value="1"/>
</dbReference>
<evidence type="ECO:0000256" key="2">
    <source>
        <dbReference type="ARBA" id="ARBA00005417"/>
    </source>
</evidence>
<keyword evidence="4" id="KW-1003">Cell membrane</keyword>
<comment type="subcellular location">
    <subcellularLocation>
        <location evidence="1">Cell membrane</location>
        <topology evidence="1">Peripheral membrane protein</topology>
    </subcellularLocation>
</comment>
<comment type="subunit">
    <text evidence="12">The complex is composed of two ATP-binding proteins (NikD and NikE), two transmembrane proteins (NikB and NikC) and a solute-binding protein (NikA).</text>
</comment>
<dbReference type="EMBL" id="VMSD01000005">
    <property type="protein sequence ID" value="KAF0846304.1"/>
    <property type="molecule type" value="Genomic_DNA"/>
</dbReference>
<feature type="domain" description="ABC transporter" evidence="17">
    <location>
        <begin position="39"/>
        <end position="331"/>
    </location>
</feature>
<organism evidence="18 19">
    <name type="scientific">Nocardia caishijiensis</name>
    <dbReference type="NCBI Taxonomy" id="184756"/>
    <lineage>
        <taxon>Bacteria</taxon>
        <taxon>Bacillati</taxon>
        <taxon>Actinomycetota</taxon>
        <taxon>Actinomycetes</taxon>
        <taxon>Mycobacteriales</taxon>
        <taxon>Nocardiaceae</taxon>
        <taxon>Nocardia</taxon>
    </lineage>
</organism>
<evidence type="ECO:0000313" key="19">
    <source>
        <dbReference type="Proteomes" id="UP000798951"/>
    </source>
</evidence>
<evidence type="ECO:0000256" key="15">
    <source>
        <dbReference type="ARBA" id="ARBA00048610"/>
    </source>
</evidence>
<gene>
    <name evidence="18" type="ORF">FNL39_105215</name>
</gene>
<name>A0ABQ6YLC0_9NOCA</name>
<reference evidence="18 19" key="1">
    <citation type="submission" date="2019-07" db="EMBL/GenBank/DDBJ databases">
        <title>Genomic Encyclopedia of Type Strains, Phase IV (KMG-IV): sequencing the most valuable type-strain genomes for metagenomic binning, comparative biology and taxonomic classification.</title>
        <authorList>
            <person name="Goeker M."/>
        </authorList>
    </citation>
    <scope>NUCLEOTIDE SEQUENCE [LARGE SCALE GENOMIC DNA]</scope>
    <source>
        <strain evidence="18 19">DSM 44831</strain>
    </source>
</reference>
<keyword evidence="7" id="KW-0067">ATP-binding</keyword>
<dbReference type="PANTHER" id="PTHR43297:SF13">
    <property type="entry name" value="NICKEL ABC TRANSPORTER, ATP-BINDING PROTEIN"/>
    <property type="match status" value="1"/>
</dbReference>
<dbReference type="SMART" id="SM00382">
    <property type="entry name" value="AAA"/>
    <property type="match status" value="1"/>
</dbReference>
<evidence type="ECO:0000256" key="1">
    <source>
        <dbReference type="ARBA" id="ARBA00004202"/>
    </source>
</evidence>
<dbReference type="InterPro" id="IPR003593">
    <property type="entry name" value="AAA+_ATPase"/>
</dbReference>
<comment type="similarity">
    <text evidence="2">Belongs to the ABC transporter superfamily.</text>
</comment>
<keyword evidence="5" id="KW-0533">Nickel</keyword>
<dbReference type="PROSITE" id="PS50893">
    <property type="entry name" value="ABC_TRANSPORTER_2"/>
    <property type="match status" value="1"/>
</dbReference>
<evidence type="ECO:0000256" key="6">
    <source>
        <dbReference type="ARBA" id="ARBA00022741"/>
    </source>
</evidence>
<accession>A0ABQ6YLC0</accession>
<comment type="catalytic activity">
    <reaction evidence="15">
        <text>Ni(2+)(out) + ATP + H2O = Ni(2+)(in) + ADP + phosphate + H(+)</text>
        <dbReference type="Rhea" id="RHEA:15557"/>
        <dbReference type="ChEBI" id="CHEBI:15377"/>
        <dbReference type="ChEBI" id="CHEBI:15378"/>
        <dbReference type="ChEBI" id="CHEBI:30616"/>
        <dbReference type="ChEBI" id="CHEBI:43474"/>
        <dbReference type="ChEBI" id="CHEBI:49786"/>
        <dbReference type="ChEBI" id="CHEBI:456216"/>
        <dbReference type="EC" id="7.2.2.11"/>
    </reaction>
    <physiologicalReaction direction="left-to-right" evidence="15">
        <dbReference type="Rhea" id="RHEA:15558"/>
    </physiologicalReaction>
</comment>
<dbReference type="Gene3D" id="3.40.50.300">
    <property type="entry name" value="P-loop containing nucleotide triphosphate hydrolases"/>
    <property type="match status" value="1"/>
</dbReference>
<evidence type="ECO:0000256" key="12">
    <source>
        <dbReference type="ARBA" id="ARBA00038669"/>
    </source>
</evidence>
<dbReference type="InterPro" id="IPR027417">
    <property type="entry name" value="P-loop_NTPase"/>
</dbReference>
<feature type="compositionally biased region" description="Basic and acidic residues" evidence="16">
    <location>
        <begin position="1"/>
        <end position="13"/>
    </location>
</feature>
<evidence type="ECO:0000256" key="8">
    <source>
        <dbReference type="ARBA" id="ARBA00022967"/>
    </source>
</evidence>
<evidence type="ECO:0000256" key="13">
    <source>
        <dbReference type="ARBA" id="ARBA00039098"/>
    </source>
</evidence>
<dbReference type="InterPro" id="IPR050388">
    <property type="entry name" value="ABC_Ni/Peptide_Import"/>
</dbReference>
<feature type="region of interest" description="Disordered" evidence="16">
    <location>
        <begin position="1"/>
        <end position="30"/>
    </location>
</feature>
<proteinExistence type="inferred from homology"/>
<keyword evidence="10" id="KW-0921">Nickel transport</keyword>
<evidence type="ECO:0000256" key="10">
    <source>
        <dbReference type="ARBA" id="ARBA00023112"/>
    </source>
</evidence>
<evidence type="ECO:0000256" key="4">
    <source>
        <dbReference type="ARBA" id="ARBA00022475"/>
    </source>
</evidence>
<evidence type="ECO:0000256" key="5">
    <source>
        <dbReference type="ARBA" id="ARBA00022596"/>
    </source>
</evidence>
<dbReference type="SUPFAM" id="SSF52540">
    <property type="entry name" value="P-loop containing nucleoside triphosphate hydrolases"/>
    <property type="match status" value="1"/>
</dbReference>
<protein>
    <recommendedName>
        <fullName evidence="14">Nickel import system ATP-binding protein NikD</fullName>
        <ecNumber evidence="13">7.2.2.11</ecNumber>
    </recommendedName>
</protein>
<evidence type="ECO:0000256" key="3">
    <source>
        <dbReference type="ARBA" id="ARBA00022448"/>
    </source>
</evidence>
<dbReference type="EC" id="7.2.2.11" evidence="13"/>
<keyword evidence="3" id="KW-0813">Transport</keyword>
<evidence type="ECO:0000313" key="18">
    <source>
        <dbReference type="EMBL" id="KAF0846304.1"/>
    </source>
</evidence>
<keyword evidence="8" id="KW-1278">Translocase</keyword>
<dbReference type="PANTHER" id="PTHR43297">
    <property type="entry name" value="OLIGOPEPTIDE TRANSPORT ATP-BINDING PROTEIN APPD"/>
    <property type="match status" value="1"/>
</dbReference>